<keyword evidence="2" id="KW-1185">Reference proteome</keyword>
<reference evidence="1 2" key="1">
    <citation type="submission" date="2010-07" db="EMBL/GenBank/DDBJ databases">
        <authorList>
            <person name="Muzny D."/>
            <person name="Qin X."/>
            <person name="Deng J."/>
            <person name="Jiang H."/>
            <person name="Liu Y."/>
            <person name="Qu J."/>
            <person name="Song X.-Z."/>
            <person name="Zhang L."/>
            <person name="Thornton R."/>
            <person name="Coyle M."/>
            <person name="Francisco L."/>
            <person name="Jackson L."/>
            <person name="Javaid M."/>
            <person name="Korchina V."/>
            <person name="Kovar C."/>
            <person name="Mata R."/>
            <person name="Mathew T."/>
            <person name="Ngo R."/>
            <person name="Nguyen L."/>
            <person name="Nguyen N."/>
            <person name="Okwuonu G."/>
            <person name="Ongeri F."/>
            <person name="Pham C."/>
            <person name="Simmons D."/>
            <person name="Wilczek-Boney K."/>
            <person name="Hale W."/>
            <person name="Jakkamsetti A."/>
            <person name="Pham P."/>
            <person name="Ruth R."/>
            <person name="San Lucas F."/>
            <person name="Warren J."/>
            <person name="Zhang J."/>
            <person name="Zhao Z."/>
            <person name="Zhou C."/>
            <person name="Zhu D."/>
            <person name="Lee S."/>
            <person name="Bess C."/>
            <person name="Blankenburg K."/>
            <person name="Forbes L."/>
            <person name="Fu Q."/>
            <person name="Gubbala S."/>
            <person name="Hirani K."/>
            <person name="Jayaseelan J.C."/>
            <person name="Lara F."/>
            <person name="Munidasa M."/>
            <person name="Palculict T."/>
            <person name="Patil S."/>
            <person name="Pu L.-L."/>
            <person name="Saada N."/>
            <person name="Tang L."/>
            <person name="Weissenberger G."/>
            <person name="Zhu Y."/>
            <person name="Hemphill L."/>
            <person name="Shang Y."/>
            <person name="Youmans B."/>
            <person name="Ayvaz T."/>
            <person name="Ross M."/>
            <person name="Santibanez J."/>
            <person name="Aqrawi P."/>
            <person name="Gross S."/>
            <person name="Joshi V."/>
            <person name="Fowler G."/>
            <person name="Nazareth L."/>
            <person name="Reid J."/>
            <person name="Worley K."/>
            <person name="Petrosino J."/>
            <person name="Highlander S."/>
            <person name="Gibbs R."/>
        </authorList>
    </citation>
    <scope>NUCLEOTIDE SEQUENCE [LARGE SCALE GENOMIC DNA]</scope>
    <source>
        <strain evidence="1 2">ATCC BAA-1640</strain>
    </source>
</reference>
<dbReference type="SFLD" id="SFLDG01129">
    <property type="entry name" value="C1.5:_HAD__Beta-PGM__Phosphata"/>
    <property type="match status" value="1"/>
</dbReference>
<dbReference type="eggNOG" id="COG0546">
    <property type="taxonomic scope" value="Bacteria"/>
</dbReference>
<dbReference type="Gene3D" id="3.40.50.1000">
    <property type="entry name" value="HAD superfamily/HAD-like"/>
    <property type="match status" value="1"/>
</dbReference>
<dbReference type="InterPro" id="IPR023198">
    <property type="entry name" value="PGP-like_dom2"/>
</dbReference>
<dbReference type="PANTHER" id="PTHR43434">
    <property type="entry name" value="PHOSPHOGLYCOLATE PHOSPHATASE"/>
    <property type="match status" value="1"/>
</dbReference>
<dbReference type="InterPro" id="IPR041492">
    <property type="entry name" value="HAD_2"/>
</dbReference>
<dbReference type="GO" id="GO:0006281">
    <property type="term" value="P:DNA repair"/>
    <property type="evidence" value="ECO:0007669"/>
    <property type="project" value="TreeGrafter"/>
</dbReference>
<evidence type="ECO:0000313" key="1">
    <source>
        <dbReference type="EMBL" id="EFM26163.1"/>
    </source>
</evidence>
<dbReference type="InterPro" id="IPR036412">
    <property type="entry name" value="HAD-like_sf"/>
</dbReference>
<keyword evidence="1" id="KW-0378">Hydrolase</keyword>
<evidence type="ECO:0000313" key="2">
    <source>
        <dbReference type="Proteomes" id="UP000003280"/>
    </source>
</evidence>
<dbReference type="GO" id="GO:0008967">
    <property type="term" value="F:phosphoglycolate phosphatase activity"/>
    <property type="evidence" value="ECO:0007669"/>
    <property type="project" value="TreeGrafter"/>
</dbReference>
<dbReference type="Gene3D" id="1.10.150.240">
    <property type="entry name" value="Putative phosphatase, domain 2"/>
    <property type="match status" value="1"/>
</dbReference>
<dbReference type="Proteomes" id="UP000003280">
    <property type="component" value="Unassembled WGS sequence"/>
</dbReference>
<proteinExistence type="predicted"/>
<comment type="caution">
    <text evidence="1">The sequence shown here is derived from an EMBL/GenBank/DDBJ whole genome shotgun (WGS) entry which is preliminary data.</text>
</comment>
<dbReference type="PANTHER" id="PTHR43434:SF1">
    <property type="entry name" value="PHOSPHOGLYCOLATE PHOSPHATASE"/>
    <property type="match status" value="1"/>
</dbReference>
<dbReference type="OrthoDB" id="9807630at2"/>
<name>E0NJ44_9FIRM</name>
<dbReference type="SUPFAM" id="SSF56784">
    <property type="entry name" value="HAD-like"/>
    <property type="match status" value="1"/>
</dbReference>
<dbReference type="STRING" id="862517.HMPREF9225_0183"/>
<dbReference type="RefSeq" id="WP_008901019.1">
    <property type="nucleotide sequence ID" value="NZ_GL397071.1"/>
</dbReference>
<dbReference type="HOGENOM" id="CLU_045011_19_4_9"/>
<gene>
    <name evidence="1" type="ORF">HMPREF9225_0183</name>
</gene>
<organism evidence="1 2">
    <name type="scientific">Peptoniphilus duerdenii ATCC BAA-1640</name>
    <dbReference type="NCBI Taxonomy" id="862517"/>
    <lineage>
        <taxon>Bacteria</taxon>
        <taxon>Bacillati</taxon>
        <taxon>Bacillota</taxon>
        <taxon>Tissierellia</taxon>
        <taxon>Tissierellales</taxon>
        <taxon>Peptoniphilaceae</taxon>
        <taxon>Peptoniphilus</taxon>
    </lineage>
</organism>
<dbReference type="Pfam" id="PF13419">
    <property type="entry name" value="HAD_2"/>
    <property type="match status" value="1"/>
</dbReference>
<dbReference type="AlphaFoldDB" id="E0NJ44"/>
<dbReference type="EMBL" id="AEEH01000014">
    <property type="protein sequence ID" value="EFM26163.1"/>
    <property type="molecule type" value="Genomic_DNA"/>
</dbReference>
<dbReference type="SFLD" id="SFLDS00003">
    <property type="entry name" value="Haloacid_Dehalogenase"/>
    <property type="match status" value="1"/>
</dbReference>
<dbReference type="InterPro" id="IPR050155">
    <property type="entry name" value="HAD-like_hydrolase_sf"/>
</dbReference>
<sequence length="220" mass="25837">MKKGTIFFDFDGTIHETMYIYGPALDMAKVYLDEHKIPYQGLEENLYHTYLGYNADDMWKMVMGGNDKETIHFVSSIVGREMNSNLDKGLGRLYPKTEETLMELKERGYTLVYISNARNAYYEKVKENYKLDRFFDGFLTSQMYNELPKEEILKSVKHKYPAPYYIVGDRFFDMVGGQKNNMTTIFCNYGYGKPEEGRDASYRIDSIDELLEVMRLEEKC</sequence>
<accession>E0NJ44</accession>
<protein>
    <submittedName>
        <fullName evidence="1">Haloacid dehalogenase-like hydrolase</fullName>
    </submittedName>
</protein>
<dbReference type="InterPro" id="IPR023214">
    <property type="entry name" value="HAD_sf"/>
</dbReference>